<accession>A0ABS6UXQ2</accession>
<evidence type="ECO:0000313" key="4">
    <source>
        <dbReference type="Proteomes" id="UP000694287"/>
    </source>
</evidence>
<dbReference type="InterPro" id="IPR029059">
    <property type="entry name" value="AB_hydrolase_5"/>
</dbReference>
<keyword evidence="4" id="KW-1185">Reference proteome</keyword>
<protein>
    <recommendedName>
        <fullName evidence="2">Alpha/beta hydrolase fold-5 domain-containing protein</fullName>
    </recommendedName>
</protein>
<dbReference type="EMBL" id="JADQDK010000001">
    <property type="protein sequence ID" value="MBW0137010.1"/>
    <property type="molecule type" value="Genomic_DNA"/>
</dbReference>
<feature type="domain" description="Alpha/beta hydrolase fold-5" evidence="2">
    <location>
        <begin position="1"/>
        <end position="96"/>
    </location>
</feature>
<comment type="caution">
    <text evidence="3">The sequence shown here is derived from an EMBL/GenBank/DDBJ whole genome shotgun (WGS) entry which is preliminary data.</text>
</comment>
<feature type="region of interest" description="Disordered" evidence="1">
    <location>
        <begin position="30"/>
        <end position="49"/>
    </location>
</feature>
<reference evidence="3 4" key="1">
    <citation type="submission" date="2020-11" db="EMBL/GenBank/DDBJ databases">
        <title>Pseudonocardia abyssalis sp. nov. and Pseudonocardia oceani sp. nov., description and phylogenomic analysis of two novel actinomycetes isolated from the deep Southern Ocean.</title>
        <authorList>
            <person name="Parra J."/>
        </authorList>
    </citation>
    <scope>NUCLEOTIDE SEQUENCE [LARGE SCALE GENOMIC DNA]</scope>
    <source>
        <strain evidence="3 4">KRD-168</strain>
    </source>
</reference>
<proteinExistence type="predicted"/>
<name>A0ABS6UXQ2_9PSEU</name>
<dbReference type="Proteomes" id="UP000694287">
    <property type="component" value="Unassembled WGS sequence"/>
</dbReference>
<dbReference type="Pfam" id="PF12695">
    <property type="entry name" value="Abhydrolase_5"/>
    <property type="match status" value="1"/>
</dbReference>
<gene>
    <name evidence="3" type="ORF">I4I81_22485</name>
</gene>
<evidence type="ECO:0000259" key="2">
    <source>
        <dbReference type="Pfam" id="PF12695"/>
    </source>
</evidence>
<evidence type="ECO:0000313" key="3">
    <source>
        <dbReference type="EMBL" id="MBW0137010.1"/>
    </source>
</evidence>
<sequence length="115" mass="11570">MGGHSLGGTAASMVDGPRVAGLLLWASYPADDQSGRDVPTLSVSGDRDGLATPDDISATAARLPAGARSVVVTGGVHAFFGDYGEQPGDGVAGVDRASAQRQTVEASRGFVDAIR</sequence>
<evidence type="ECO:0000256" key="1">
    <source>
        <dbReference type="SAM" id="MobiDB-lite"/>
    </source>
</evidence>
<organism evidence="3 4">
    <name type="scientific">Pseudonocardia abyssalis</name>
    <dbReference type="NCBI Taxonomy" id="2792008"/>
    <lineage>
        <taxon>Bacteria</taxon>
        <taxon>Bacillati</taxon>
        <taxon>Actinomycetota</taxon>
        <taxon>Actinomycetes</taxon>
        <taxon>Pseudonocardiales</taxon>
        <taxon>Pseudonocardiaceae</taxon>
        <taxon>Pseudonocardia</taxon>
    </lineage>
</organism>